<feature type="region of interest" description="Disordered" evidence="1">
    <location>
        <begin position="628"/>
        <end position="651"/>
    </location>
</feature>
<organism evidence="2 3">
    <name type="scientific">Fundulus heteroclitus</name>
    <name type="common">Killifish</name>
    <name type="synonym">Mummichog</name>
    <dbReference type="NCBI Taxonomy" id="8078"/>
    <lineage>
        <taxon>Eukaryota</taxon>
        <taxon>Metazoa</taxon>
        <taxon>Chordata</taxon>
        <taxon>Craniata</taxon>
        <taxon>Vertebrata</taxon>
        <taxon>Euteleostomi</taxon>
        <taxon>Actinopterygii</taxon>
        <taxon>Neopterygii</taxon>
        <taxon>Teleostei</taxon>
        <taxon>Neoteleostei</taxon>
        <taxon>Acanthomorphata</taxon>
        <taxon>Ovalentaria</taxon>
        <taxon>Atherinomorphae</taxon>
        <taxon>Cyprinodontiformes</taxon>
        <taxon>Fundulidae</taxon>
        <taxon>Fundulus</taxon>
    </lineage>
</organism>
<dbReference type="PANTHER" id="PTHR38004">
    <property type="entry name" value="PROLINE-RICH PROTEIN 33"/>
    <property type="match status" value="1"/>
</dbReference>
<evidence type="ECO:0000313" key="3">
    <source>
        <dbReference type="Proteomes" id="UP000265000"/>
    </source>
</evidence>
<feature type="region of interest" description="Disordered" evidence="1">
    <location>
        <begin position="10"/>
        <end position="31"/>
    </location>
</feature>
<reference evidence="2" key="2">
    <citation type="submission" date="2025-09" db="UniProtKB">
        <authorList>
            <consortium name="Ensembl"/>
        </authorList>
    </citation>
    <scope>IDENTIFICATION</scope>
</reference>
<feature type="region of interest" description="Disordered" evidence="1">
    <location>
        <begin position="515"/>
        <end position="542"/>
    </location>
</feature>
<dbReference type="PANTHER" id="PTHR38004:SF1">
    <property type="entry name" value="PROLINE-RICH PROTEIN 33"/>
    <property type="match status" value="1"/>
</dbReference>
<reference evidence="2" key="1">
    <citation type="submission" date="2025-08" db="UniProtKB">
        <authorList>
            <consortium name="Ensembl"/>
        </authorList>
    </citation>
    <scope>IDENTIFICATION</scope>
</reference>
<name>A0A3Q2QJ31_FUNHE</name>
<dbReference type="AlphaFoldDB" id="A0A3Q2QJ31"/>
<evidence type="ECO:0000313" key="2">
    <source>
        <dbReference type="Ensembl" id="ENSFHEP00000026979.1"/>
    </source>
</evidence>
<proteinExistence type="predicted"/>
<accession>A0A3Q2QJ31</accession>
<dbReference type="GeneTree" id="ENSGT00960000186692"/>
<feature type="compositionally biased region" description="Low complexity" evidence="1">
    <location>
        <begin position="532"/>
        <end position="542"/>
    </location>
</feature>
<dbReference type="Proteomes" id="UP000265000">
    <property type="component" value="Unplaced"/>
</dbReference>
<protein>
    <submittedName>
        <fullName evidence="2">Uncharacterized LOC110366635</fullName>
    </submittedName>
</protein>
<keyword evidence="3" id="KW-1185">Reference proteome</keyword>
<dbReference type="Ensembl" id="ENSFHET00000001334.1">
    <property type="protein sequence ID" value="ENSFHEP00000026979.1"/>
    <property type="gene ID" value="ENSFHEG00000010134.1"/>
</dbReference>
<evidence type="ECO:0000256" key="1">
    <source>
        <dbReference type="SAM" id="MobiDB-lite"/>
    </source>
</evidence>
<dbReference type="STRING" id="8078.ENSFHEP00000026979"/>
<feature type="compositionally biased region" description="Basic and acidic residues" evidence="1">
    <location>
        <begin position="634"/>
        <end position="649"/>
    </location>
</feature>
<sequence>MLMEVYYTNGLDPDLSQQYPPPLLPKPGKDNARLQKLKKKRVKKKGSLSQTPIPFRSCLSPVNEASTDLEHSDQCSPPRTPESVYIADSCVSGFPFGSFYDHSVPAFPRPESSPNVQTNSFHPPSHPAGIRTSEPQVAPLYECSSFLFDDASPFIVPPLTSSALHEQVSAPCLPPAFNMASNTHGSVTTVSTVAMSQCSPKISTHTLTLSTAASNCGPGLAPSHIADPSPVQMPPSVSNNHTQPFIPSQRETDANIKEDFQRQTLTRTNTASITGNGALRQMSSEITASKISLVDAVKDPSIEAMQAKIYTSKATFYEISKPFSVQDLTFMNTAHQGTSVSAGFSQKASVPSVNADQELSSAWIQSVRPLPLAYTSAQISTPIFEISKPSPPIPTVNPAFNSLQDLQPPFIKKESHKDNSAVPAWSLGKPPTGTEEQKQPDDNNATFIKQQKMYRETETPNTQKSTMNLSLVSCEPYDRDNINMPEFPVLKSTITPFAKPKTDKAPSLPKVPSFISAPIDRSPTPSVSIRGPSPVSSPYRPPVVEARKSLSSLLETQMSLASSKPKSRSTYYGLTPVEYAAYGGIRTSTSQHSAADPLIDENANANHSEKLVDDSDISKQEKHYNGLEDLTSVSHEEQSSHSEVPDGRMLRHCSNDITGESWTGTQNVGIESVKTSTVETIKPNLHFGLAQKTILQPTSDASTSKASYSEAPIPIPKAGLSLSKSSISKQRNITIISAKNWTQGHGYSEGGNKYIKGNSSCRVLHEVNDINCIFGY</sequence>
<feature type="region of interest" description="Disordered" evidence="1">
    <location>
        <begin position="413"/>
        <end position="444"/>
    </location>
</feature>